<dbReference type="GeneID" id="92984968"/>
<dbReference type="RefSeq" id="WP_011180247.1">
    <property type="nucleotide sequence ID" value="NC_005956.1"/>
</dbReference>
<keyword evidence="2" id="KW-1185">Reference proteome</keyword>
<evidence type="ECO:0000313" key="1">
    <source>
        <dbReference type="EMBL" id="CAF27115.1"/>
    </source>
</evidence>
<organism evidence="1 2">
    <name type="scientific">Bartonella henselae (strain ATCC 49882 / DSM 28221 / CCUG 30454 / Houston 1)</name>
    <name type="common">Rochalimaea henselae</name>
    <dbReference type="NCBI Taxonomy" id="283166"/>
    <lineage>
        <taxon>Bacteria</taxon>
        <taxon>Pseudomonadati</taxon>
        <taxon>Pseudomonadota</taxon>
        <taxon>Alphaproteobacteria</taxon>
        <taxon>Hyphomicrobiales</taxon>
        <taxon>Bartonellaceae</taxon>
        <taxon>Bartonella</taxon>
    </lineage>
</organism>
<dbReference type="eggNOG" id="COG5004">
    <property type="taxonomic scope" value="Bacteria"/>
</dbReference>
<accession>A0A0H3LVP9</accession>
<protein>
    <submittedName>
        <fullName evidence="1">Phage tail protein</fullName>
    </submittedName>
</protein>
<sequence>MSDLYVTKEGDMVDAICWRYYAKGQQALAVERVYAANFGLADYGPILKAGITIVLPILPYPKATPVIRIWGSQS</sequence>
<dbReference type="InterPro" id="IPR008861">
    <property type="entry name" value="GpX-like"/>
</dbReference>
<dbReference type="AlphaFoldDB" id="A0A0H3LVP9"/>
<dbReference type="EMBL" id="BX897699">
    <property type="protein sequence ID" value="CAF27115.1"/>
    <property type="molecule type" value="Genomic_DNA"/>
</dbReference>
<dbReference type="KEGG" id="bhe:BH03040"/>
<evidence type="ECO:0000313" key="2">
    <source>
        <dbReference type="Proteomes" id="UP000000421"/>
    </source>
</evidence>
<gene>
    <name evidence="1" type="primary">gpX</name>
    <name evidence="1" type="ordered locus">BH03040</name>
</gene>
<dbReference type="Pfam" id="PF05489">
    <property type="entry name" value="Phage_tail_X"/>
    <property type="match status" value="1"/>
</dbReference>
<dbReference type="OrthoDB" id="8759063at2"/>
<proteinExistence type="predicted"/>
<dbReference type="PaxDb" id="283166-BH03040"/>
<name>A0A0H3LVP9_BARHE</name>
<dbReference type="EnsemblBacteria" id="CAF27115">
    <property type="protein sequence ID" value="CAF27115"/>
    <property type="gene ID" value="BH03040"/>
</dbReference>
<accession>A0A0K8IZ68</accession>
<dbReference type="Proteomes" id="UP000000421">
    <property type="component" value="Chromosome"/>
</dbReference>
<reference evidence="1 2" key="1">
    <citation type="journal article" date="2004" name="Proc. Natl. Acad. Sci. U.S.A.">
        <title>The louse-borne human pathogen Bartonella quintana is a genomic derivative of the zoonotic agent Bartonella henselae.</title>
        <authorList>
            <person name="Alsmark U.C.M."/>
            <person name="Frank A.C."/>
            <person name="Karlberg E.O."/>
            <person name="Legault B.-A."/>
            <person name="Ardell D.H."/>
            <person name="Canbaeck B."/>
            <person name="Eriksson A.-S."/>
            <person name="Naeslund A.K."/>
            <person name="Handley S.A."/>
            <person name="Huvet M."/>
            <person name="La Scola B."/>
            <person name="Holmberg M."/>
            <person name="Andersson S.G.E."/>
        </authorList>
    </citation>
    <scope>NUCLEOTIDE SEQUENCE [LARGE SCALE GENOMIC DNA]</scope>
    <source>
        <strain evidence="2">ATCC 49882 / DSM 28221 / CCUG 30454 / Houston 1</strain>
    </source>
</reference>